<sequence length="243" mass="25570">MLAVTFIVLAIILVDIWSGGLARSYARTGAVFVGYGAQLTLGWISSARFFSSRRVLLAENETLRAALYTLEERSALLLALQEENAALRSTLSLPERERGITAPVVSSFRASPYSTFLIGAGEDTGVANGNFVLSGSSFVIGVVTDSASRSALVTAIFAYENTVHALVSDVSIVVEGRGGGNARAEAPRSAKISPGDVVTAPEYGGRPIGVVGEVVVESGDAAQTLFIRLPVNLASLRFVYVVK</sequence>
<dbReference type="PANTHER" id="PTHR34138">
    <property type="entry name" value="CELL SHAPE-DETERMINING PROTEIN MREC"/>
    <property type="match status" value="1"/>
</dbReference>
<dbReference type="GO" id="GO:0005886">
    <property type="term" value="C:plasma membrane"/>
    <property type="evidence" value="ECO:0007669"/>
    <property type="project" value="TreeGrafter"/>
</dbReference>
<dbReference type="EMBL" id="MFLU01000018">
    <property type="protein sequence ID" value="OGG73484.1"/>
    <property type="molecule type" value="Genomic_DNA"/>
</dbReference>
<reference evidence="7 8" key="1">
    <citation type="journal article" date="2016" name="Nat. Commun.">
        <title>Thousands of microbial genomes shed light on interconnected biogeochemical processes in an aquifer system.</title>
        <authorList>
            <person name="Anantharaman K."/>
            <person name="Brown C.T."/>
            <person name="Hug L.A."/>
            <person name="Sharon I."/>
            <person name="Castelle C.J."/>
            <person name="Probst A.J."/>
            <person name="Thomas B.C."/>
            <person name="Singh A."/>
            <person name="Wilkins M.J."/>
            <person name="Karaoz U."/>
            <person name="Brodie E.L."/>
            <person name="Williams K.H."/>
            <person name="Hubbard S.S."/>
            <person name="Banfield J.F."/>
        </authorList>
    </citation>
    <scope>NUCLEOTIDE SEQUENCE [LARGE SCALE GENOMIC DNA]</scope>
</reference>
<comment type="similarity">
    <text evidence="1">Belongs to the MreC family.</text>
</comment>
<evidence type="ECO:0000256" key="2">
    <source>
        <dbReference type="ARBA" id="ARBA00013855"/>
    </source>
</evidence>
<dbReference type="AlphaFoldDB" id="A0A1F6EIM0"/>
<evidence type="ECO:0000256" key="3">
    <source>
        <dbReference type="ARBA" id="ARBA00022960"/>
    </source>
</evidence>
<keyword evidence="5" id="KW-0472">Membrane</keyword>
<dbReference type="PANTHER" id="PTHR34138:SF1">
    <property type="entry name" value="CELL SHAPE-DETERMINING PROTEIN MREC"/>
    <property type="match status" value="1"/>
</dbReference>
<comment type="caution">
    <text evidence="7">The sequence shown here is derived from an EMBL/GenBank/DDBJ whole genome shotgun (WGS) entry which is preliminary data.</text>
</comment>
<accession>A0A1F6EIM0</accession>
<dbReference type="Proteomes" id="UP000178587">
    <property type="component" value="Unassembled WGS sequence"/>
</dbReference>
<dbReference type="Gene3D" id="2.40.10.350">
    <property type="entry name" value="Rod shape-determining protein MreC, domain 2"/>
    <property type="match status" value="1"/>
</dbReference>
<dbReference type="GO" id="GO:0008360">
    <property type="term" value="P:regulation of cell shape"/>
    <property type="evidence" value="ECO:0007669"/>
    <property type="project" value="UniProtKB-KW"/>
</dbReference>
<feature type="transmembrane region" description="Helical" evidence="5">
    <location>
        <begin position="32"/>
        <end position="50"/>
    </location>
</feature>
<evidence type="ECO:0000259" key="6">
    <source>
        <dbReference type="Pfam" id="PF04085"/>
    </source>
</evidence>
<name>A0A1F6EIM0_9BACT</name>
<keyword evidence="3" id="KW-0133">Cell shape</keyword>
<dbReference type="InterPro" id="IPR042175">
    <property type="entry name" value="Cell/Rod_MreC_2"/>
</dbReference>
<dbReference type="InterPro" id="IPR042177">
    <property type="entry name" value="Cell/Rod_1"/>
</dbReference>
<evidence type="ECO:0000256" key="1">
    <source>
        <dbReference type="ARBA" id="ARBA00009369"/>
    </source>
</evidence>
<evidence type="ECO:0000313" key="7">
    <source>
        <dbReference type="EMBL" id="OGG73484.1"/>
    </source>
</evidence>
<dbReference type="STRING" id="1798507.A3A34_01315"/>
<gene>
    <name evidence="7" type="ORF">A3A34_01315</name>
</gene>
<keyword evidence="5" id="KW-1133">Transmembrane helix</keyword>
<evidence type="ECO:0000313" key="8">
    <source>
        <dbReference type="Proteomes" id="UP000178587"/>
    </source>
</evidence>
<keyword evidence="5" id="KW-0812">Transmembrane</keyword>
<dbReference type="InterPro" id="IPR055342">
    <property type="entry name" value="MreC_beta-barrel_core"/>
</dbReference>
<protein>
    <recommendedName>
        <fullName evidence="2">Cell shape-determining protein MreC</fullName>
    </recommendedName>
    <alternativeName>
        <fullName evidence="4">Cell shape protein MreC</fullName>
    </alternativeName>
</protein>
<feature type="domain" description="Rod shape-determining protein MreC beta-barrel core" evidence="6">
    <location>
        <begin position="110"/>
        <end position="243"/>
    </location>
</feature>
<evidence type="ECO:0000256" key="5">
    <source>
        <dbReference type="SAM" id="Phobius"/>
    </source>
</evidence>
<dbReference type="Pfam" id="PF04085">
    <property type="entry name" value="MreC"/>
    <property type="match status" value="1"/>
</dbReference>
<proteinExistence type="inferred from homology"/>
<dbReference type="Gene3D" id="2.40.10.340">
    <property type="entry name" value="Rod shape-determining protein MreC, domain 1"/>
    <property type="match status" value="1"/>
</dbReference>
<evidence type="ECO:0000256" key="4">
    <source>
        <dbReference type="ARBA" id="ARBA00032089"/>
    </source>
</evidence>
<dbReference type="InterPro" id="IPR007221">
    <property type="entry name" value="MreC"/>
</dbReference>
<organism evidence="7 8">
    <name type="scientific">Candidatus Kaiserbacteria bacterium RIFCSPLOWO2_01_FULL_50_24</name>
    <dbReference type="NCBI Taxonomy" id="1798507"/>
    <lineage>
        <taxon>Bacteria</taxon>
        <taxon>Candidatus Kaiseribacteriota</taxon>
    </lineage>
</organism>